<sequence length="337" mass="35191">MSFCKAVSNKRHFLKLGAVAVLGAVGLTSALPAVAAAAYPTQPVTIVVAYAVGGDTDAMARLFGEKLAQKLGQPVIIENRGGASGIIGSNYVSRAKPDGYTLLLAPNTFALATLVVKSNAATTYNPTRDFTPITQTATQPLLLVASQGSGYTSVPQVVKDAQAGKSITYATPGSGSPMHILGEVFNRAAGIKLAHIPYKGVAPAVNDLLGGHVALSWMTYGPVEPHLQSGKIRILANGAAERTPLAPDAPSMRELGYKDVDVAAWQGLYAPKGTPDAIVQQLNAAMADILKMPDVVSKMRVFGAFAKSSSPDALGKLTADDHAYYAKIVKEFNIEAD</sequence>
<evidence type="ECO:0000256" key="2">
    <source>
        <dbReference type="SAM" id="SignalP"/>
    </source>
</evidence>
<dbReference type="PIRSF" id="PIRSF017082">
    <property type="entry name" value="YflP"/>
    <property type="match status" value="1"/>
</dbReference>
<dbReference type="Pfam" id="PF03401">
    <property type="entry name" value="TctC"/>
    <property type="match status" value="1"/>
</dbReference>
<dbReference type="SUPFAM" id="SSF53850">
    <property type="entry name" value="Periplasmic binding protein-like II"/>
    <property type="match status" value="1"/>
</dbReference>
<dbReference type="Gene3D" id="3.40.190.10">
    <property type="entry name" value="Periplasmic binding protein-like II"/>
    <property type="match status" value="1"/>
</dbReference>
<comment type="caution">
    <text evidence="3">The sequence shown here is derived from an EMBL/GenBank/DDBJ whole genome shotgun (WGS) entry which is preliminary data.</text>
</comment>
<dbReference type="Gene3D" id="3.40.190.150">
    <property type="entry name" value="Bordetella uptake gene, domain 1"/>
    <property type="match status" value="1"/>
</dbReference>
<keyword evidence="4" id="KW-1185">Reference proteome</keyword>
<dbReference type="InterPro" id="IPR005064">
    <property type="entry name" value="BUG"/>
</dbReference>
<name>A0A7Y9IXZ5_9BURK</name>
<feature type="signal peptide" evidence="2">
    <location>
        <begin position="1"/>
        <end position="35"/>
    </location>
</feature>
<dbReference type="Proteomes" id="UP000542125">
    <property type="component" value="Unassembled WGS sequence"/>
</dbReference>
<dbReference type="RefSeq" id="WP_179589168.1">
    <property type="nucleotide sequence ID" value="NZ_JACBYR010000002.1"/>
</dbReference>
<dbReference type="PANTHER" id="PTHR42928:SF5">
    <property type="entry name" value="BLR1237 PROTEIN"/>
    <property type="match status" value="1"/>
</dbReference>
<keyword evidence="3" id="KW-0675">Receptor</keyword>
<dbReference type="InterPro" id="IPR006311">
    <property type="entry name" value="TAT_signal"/>
</dbReference>
<evidence type="ECO:0000313" key="3">
    <source>
        <dbReference type="EMBL" id="NYE85175.1"/>
    </source>
</evidence>
<comment type="similarity">
    <text evidence="1">Belongs to the UPF0065 (bug) family.</text>
</comment>
<accession>A0A7Y9IXZ5</accession>
<dbReference type="InterPro" id="IPR042100">
    <property type="entry name" value="Bug_dom1"/>
</dbReference>
<evidence type="ECO:0000313" key="4">
    <source>
        <dbReference type="Proteomes" id="UP000542125"/>
    </source>
</evidence>
<keyword evidence="2" id="KW-0732">Signal</keyword>
<gene>
    <name evidence="3" type="ORF">FHW18_004482</name>
</gene>
<reference evidence="3 4" key="1">
    <citation type="submission" date="2020-07" db="EMBL/GenBank/DDBJ databases">
        <title>Genomic Encyclopedia of Type Strains, Phase IV (KMG-V): Genome sequencing to study the core and pangenomes of soil and plant-associated prokaryotes.</title>
        <authorList>
            <person name="Whitman W."/>
        </authorList>
    </citation>
    <scope>NUCLEOTIDE SEQUENCE [LARGE SCALE GENOMIC DNA]</scope>
    <source>
        <strain evidence="3 4">SAS40</strain>
    </source>
</reference>
<feature type="chain" id="PRO_5031492527" evidence="2">
    <location>
        <begin position="36"/>
        <end position="337"/>
    </location>
</feature>
<proteinExistence type="inferred from homology"/>
<dbReference type="PANTHER" id="PTHR42928">
    <property type="entry name" value="TRICARBOXYLATE-BINDING PROTEIN"/>
    <property type="match status" value="1"/>
</dbReference>
<dbReference type="PROSITE" id="PS51318">
    <property type="entry name" value="TAT"/>
    <property type="match status" value="1"/>
</dbReference>
<dbReference type="CDD" id="cd07012">
    <property type="entry name" value="PBP2_Bug_TTT"/>
    <property type="match status" value="1"/>
</dbReference>
<evidence type="ECO:0000256" key="1">
    <source>
        <dbReference type="ARBA" id="ARBA00006987"/>
    </source>
</evidence>
<organism evidence="3 4">
    <name type="scientific">Pigmentiphaga litoralis</name>
    <dbReference type="NCBI Taxonomy" id="516702"/>
    <lineage>
        <taxon>Bacteria</taxon>
        <taxon>Pseudomonadati</taxon>
        <taxon>Pseudomonadota</taxon>
        <taxon>Betaproteobacteria</taxon>
        <taxon>Burkholderiales</taxon>
        <taxon>Alcaligenaceae</taxon>
        <taxon>Pigmentiphaga</taxon>
    </lineage>
</organism>
<dbReference type="AlphaFoldDB" id="A0A7Y9IXZ5"/>
<dbReference type="EMBL" id="JACBYR010000002">
    <property type="protein sequence ID" value="NYE85175.1"/>
    <property type="molecule type" value="Genomic_DNA"/>
</dbReference>
<protein>
    <submittedName>
        <fullName evidence="3">Tripartite-type tricarboxylate transporter receptor subunit TctC</fullName>
    </submittedName>
</protein>